<protein>
    <submittedName>
        <fullName evidence="1">Uncharacterized protein</fullName>
    </submittedName>
</protein>
<organism evidence="1 2">
    <name type="scientific">Nepenthes gracilis</name>
    <name type="common">Slender pitcher plant</name>
    <dbReference type="NCBI Taxonomy" id="150966"/>
    <lineage>
        <taxon>Eukaryota</taxon>
        <taxon>Viridiplantae</taxon>
        <taxon>Streptophyta</taxon>
        <taxon>Embryophyta</taxon>
        <taxon>Tracheophyta</taxon>
        <taxon>Spermatophyta</taxon>
        <taxon>Magnoliopsida</taxon>
        <taxon>eudicotyledons</taxon>
        <taxon>Gunneridae</taxon>
        <taxon>Pentapetalae</taxon>
        <taxon>Caryophyllales</taxon>
        <taxon>Nepenthaceae</taxon>
        <taxon>Nepenthes</taxon>
    </lineage>
</organism>
<dbReference type="EMBL" id="BSYO01000002">
    <property type="protein sequence ID" value="GMH00720.1"/>
    <property type="molecule type" value="Genomic_DNA"/>
</dbReference>
<name>A0AAD3P3Z6_NEPGR</name>
<evidence type="ECO:0000313" key="2">
    <source>
        <dbReference type="Proteomes" id="UP001279734"/>
    </source>
</evidence>
<evidence type="ECO:0000313" key="1">
    <source>
        <dbReference type="EMBL" id="GMH00720.1"/>
    </source>
</evidence>
<accession>A0AAD3P3Z6</accession>
<keyword evidence="2" id="KW-1185">Reference proteome</keyword>
<proteinExistence type="predicted"/>
<dbReference type="AlphaFoldDB" id="A0AAD3P3Z6"/>
<reference evidence="1" key="1">
    <citation type="submission" date="2023-05" db="EMBL/GenBank/DDBJ databases">
        <title>Nepenthes gracilis genome sequencing.</title>
        <authorList>
            <person name="Fukushima K."/>
        </authorList>
    </citation>
    <scope>NUCLEOTIDE SEQUENCE</scope>
    <source>
        <strain evidence="1">SING2019-196</strain>
    </source>
</reference>
<sequence length="78" mass="8768">MWCRPAVAACQSCDVRGSFLNQRPLLVPAVTRVPSSGISPWVSWFCHPSSPKRLLVFKVARVLELLGRASFLICFFFL</sequence>
<dbReference type="Proteomes" id="UP001279734">
    <property type="component" value="Unassembled WGS sequence"/>
</dbReference>
<gene>
    <name evidence="1" type="ORF">Nepgr_002559</name>
</gene>
<comment type="caution">
    <text evidence="1">The sequence shown here is derived from an EMBL/GenBank/DDBJ whole genome shotgun (WGS) entry which is preliminary data.</text>
</comment>